<dbReference type="SUPFAM" id="SSF56601">
    <property type="entry name" value="beta-lactamase/transpeptidase-like"/>
    <property type="match status" value="1"/>
</dbReference>
<evidence type="ECO:0000259" key="2">
    <source>
        <dbReference type="Pfam" id="PF00144"/>
    </source>
</evidence>
<gene>
    <name evidence="4" type="ORF">ACFP3T_07665</name>
</gene>
<dbReference type="RefSeq" id="WP_137639414.1">
    <property type="nucleotide sequence ID" value="NZ_BJDK01000005.1"/>
</dbReference>
<dbReference type="PANTHER" id="PTHR43283">
    <property type="entry name" value="BETA-LACTAMASE-RELATED"/>
    <property type="match status" value="1"/>
</dbReference>
<accession>A0ABW1R7A6</accession>
<dbReference type="Pfam" id="PF13457">
    <property type="entry name" value="GW"/>
    <property type="match status" value="2"/>
</dbReference>
<proteinExistence type="predicted"/>
<keyword evidence="4" id="KW-0378">Hydrolase</keyword>
<dbReference type="InterPro" id="IPR012338">
    <property type="entry name" value="Beta-lactam/transpept-like"/>
</dbReference>
<organism evidence="4 5">
    <name type="scientific">Lactiplantibacillus dongliensis</name>
    <dbReference type="NCBI Taxonomy" id="2559919"/>
    <lineage>
        <taxon>Bacteria</taxon>
        <taxon>Bacillati</taxon>
        <taxon>Bacillota</taxon>
        <taxon>Bacilli</taxon>
        <taxon>Lactobacillales</taxon>
        <taxon>Lactobacillaceae</taxon>
        <taxon>Lactiplantibacillus</taxon>
    </lineage>
</organism>
<dbReference type="SUPFAM" id="SSF82057">
    <property type="entry name" value="Prokaryotic SH3-related domain"/>
    <property type="match status" value="1"/>
</dbReference>
<dbReference type="Gene3D" id="2.30.30.170">
    <property type="match status" value="1"/>
</dbReference>
<dbReference type="Gene3D" id="3.40.710.10">
    <property type="entry name" value="DD-peptidase/beta-lactamase superfamily"/>
    <property type="match status" value="1"/>
</dbReference>
<reference evidence="5" key="1">
    <citation type="journal article" date="2019" name="Int. J. Syst. Evol. Microbiol.">
        <title>The Global Catalogue of Microorganisms (GCM) 10K type strain sequencing project: providing services to taxonomists for standard genome sequencing and annotation.</title>
        <authorList>
            <consortium name="The Broad Institute Genomics Platform"/>
            <consortium name="The Broad Institute Genome Sequencing Center for Infectious Disease"/>
            <person name="Wu L."/>
            <person name="Ma J."/>
        </authorList>
    </citation>
    <scope>NUCLEOTIDE SEQUENCE [LARGE SCALE GENOMIC DNA]</scope>
    <source>
        <strain evidence="5">CCM 8932</strain>
    </source>
</reference>
<sequence>MTIKKVGLISLLGLASFGGALLLGMPTSSATTRPVYVQLQPYQGRLAVYKQLPTSTSSLQNGTDVPASNQQVYRGTTTGKYLTFNYLRIQTLAGQSLGWVNRQDMKTLTHVTKAGLLTQYKVKKVTGQLTTASAKKVTVTVQGPTATATKLTTKKVTAKTLTGKAYQVVKQSNTDFGRYYQLQKNHKNYGWVRSTGFKVTAAKPTATKPAAISKTALKQIDALVAANHLQGTLLLATKQSTKPTIKAYGDANTATQMKNSANTVYPIASLQKAMTGTMIEQLIQAGELSLQTPISRYYPKLKGAKTITIQQLLTHTSGITMAETHPKKTLGEAAAVTWTLKHLVATRQHTWHYTSANYTLLAGIIRQVTGQSYAKNLQQRILTPAKLTQTFNWYKLPKTTATPYTYTVADYGKAYQISKPLLSSELGAGNIAMTVGDYAKFVTAFNSGKLLNVAGHQNLTSQPVKTYAGGFYYSAAGTQHATGYDNHISNFYTRTKNGQVTVIGFWNQADHVAAKPVMKQIETILKK</sequence>
<dbReference type="EMBL" id="JBHSSD010000035">
    <property type="protein sequence ID" value="MFC6164542.1"/>
    <property type="molecule type" value="Genomic_DNA"/>
</dbReference>
<dbReference type="EC" id="3.-.-.-" evidence="4"/>
<dbReference type="PANTHER" id="PTHR43283:SF3">
    <property type="entry name" value="BETA-LACTAMASE FAMILY PROTEIN (AFU_ORTHOLOGUE AFUA_5G07500)"/>
    <property type="match status" value="1"/>
</dbReference>
<feature type="domain" description="GW" evidence="3">
    <location>
        <begin position="147"/>
        <end position="198"/>
    </location>
</feature>
<keyword evidence="1" id="KW-0732">Signal</keyword>
<evidence type="ECO:0000313" key="5">
    <source>
        <dbReference type="Proteomes" id="UP001596253"/>
    </source>
</evidence>
<dbReference type="Proteomes" id="UP001596253">
    <property type="component" value="Unassembled WGS sequence"/>
</dbReference>
<dbReference type="InterPro" id="IPR050789">
    <property type="entry name" value="Diverse_Enzym_Activities"/>
</dbReference>
<protein>
    <submittedName>
        <fullName evidence="4">Serine hydrolase domain-containing protein</fullName>
        <ecNumber evidence="4">3.-.-.-</ecNumber>
    </submittedName>
</protein>
<feature type="domain" description="GW" evidence="3">
    <location>
        <begin position="48"/>
        <end position="104"/>
    </location>
</feature>
<dbReference type="Pfam" id="PF00144">
    <property type="entry name" value="Beta-lactamase"/>
    <property type="match status" value="1"/>
</dbReference>
<dbReference type="InterPro" id="IPR025987">
    <property type="entry name" value="GW_dom"/>
</dbReference>
<evidence type="ECO:0000259" key="3">
    <source>
        <dbReference type="Pfam" id="PF13457"/>
    </source>
</evidence>
<keyword evidence="5" id="KW-1185">Reference proteome</keyword>
<dbReference type="InterPro" id="IPR038200">
    <property type="entry name" value="GW_dom_sf"/>
</dbReference>
<dbReference type="GO" id="GO:0016787">
    <property type="term" value="F:hydrolase activity"/>
    <property type="evidence" value="ECO:0007669"/>
    <property type="project" value="UniProtKB-KW"/>
</dbReference>
<dbReference type="InterPro" id="IPR001466">
    <property type="entry name" value="Beta-lactam-related"/>
</dbReference>
<evidence type="ECO:0000313" key="4">
    <source>
        <dbReference type="EMBL" id="MFC6164542.1"/>
    </source>
</evidence>
<evidence type="ECO:0000256" key="1">
    <source>
        <dbReference type="ARBA" id="ARBA00022729"/>
    </source>
</evidence>
<name>A0ABW1R7A6_9LACO</name>
<comment type="caution">
    <text evidence="4">The sequence shown here is derived from an EMBL/GenBank/DDBJ whole genome shotgun (WGS) entry which is preliminary data.</text>
</comment>
<feature type="domain" description="Beta-lactamase-related" evidence="2">
    <location>
        <begin position="220"/>
        <end position="471"/>
    </location>
</feature>